<evidence type="ECO:0000313" key="3">
    <source>
        <dbReference type="EMBL" id="RKI93648.1"/>
    </source>
</evidence>
<reference evidence="3 4" key="1">
    <citation type="submission" date="2018-09" db="EMBL/GenBank/DDBJ databases">
        <title>Murine metabolic-syndrome-specific gut microbial biobank.</title>
        <authorList>
            <person name="Liu C."/>
        </authorList>
    </citation>
    <scope>NUCLEOTIDE SEQUENCE [LARGE SCALE GENOMIC DNA]</scope>
    <source>
        <strain evidence="3 4">0.1xD8-82</strain>
    </source>
</reference>
<evidence type="ECO:0000256" key="1">
    <source>
        <dbReference type="SAM" id="MobiDB-lite"/>
    </source>
</evidence>
<proteinExistence type="predicted"/>
<dbReference type="Proteomes" id="UP000280696">
    <property type="component" value="Unassembled WGS sequence"/>
</dbReference>
<accession>A0A3A9AQJ3</accession>
<dbReference type="Gene3D" id="3.30.750.140">
    <property type="match status" value="1"/>
</dbReference>
<feature type="domain" description="Flagellar hook-length control protein-like C-terminal" evidence="2">
    <location>
        <begin position="326"/>
        <end position="400"/>
    </location>
</feature>
<dbReference type="RefSeq" id="WP_120466587.1">
    <property type="nucleotide sequence ID" value="NZ_CATJBT010000167.1"/>
</dbReference>
<dbReference type="InterPro" id="IPR021136">
    <property type="entry name" value="Flagellar_hook_control-like_C"/>
</dbReference>
<evidence type="ECO:0000313" key="4">
    <source>
        <dbReference type="Proteomes" id="UP000280696"/>
    </source>
</evidence>
<comment type="caution">
    <text evidence="3">The sequence shown here is derived from an EMBL/GenBank/DDBJ whole genome shotgun (WGS) entry which is preliminary data.</text>
</comment>
<organism evidence="3 4">
    <name type="scientific">Parablautia intestinalis</name>
    <dbReference type="NCBI Taxonomy" id="2320100"/>
    <lineage>
        <taxon>Bacteria</taxon>
        <taxon>Bacillati</taxon>
        <taxon>Bacillota</taxon>
        <taxon>Clostridia</taxon>
        <taxon>Lachnospirales</taxon>
        <taxon>Lachnospiraceae</taxon>
        <taxon>Parablautia</taxon>
    </lineage>
</organism>
<dbReference type="InterPro" id="IPR038610">
    <property type="entry name" value="FliK-like_C_sf"/>
</dbReference>
<name>A0A3A9AQJ3_9FIRM</name>
<dbReference type="EMBL" id="RAYQ01000002">
    <property type="protein sequence ID" value="RKI93648.1"/>
    <property type="molecule type" value="Genomic_DNA"/>
</dbReference>
<gene>
    <name evidence="3" type="ORF">D7V94_02870</name>
</gene>
<sequence>MTSAPVKEMNPLMNLTGGRNSVKTGSTVEPPGSFGDIMNKTKGGSSYNQFQSIASGNSMKTPAPQTVNSRRESIKPQEAVKEPAKPDNLTKEQEQALEEAGEKVIDEIAEELGVSREDVEKAMEALGLSVFALFEPSNLTQLVLMVSGAEDATVLLTDGNLFDSLQNLLGAMQELKAELSGELGITPEDMQSVLEEMQNHMEQHVQDAPAAAETNEPQITVVVKSGDDTVKLAADENGNTAKVVDVVSAEPKTQTDAVSEQTGSQEQKGDEGSRDKSQDAGTGNLLLNTLSDNSLKSAEVSFEQTTEVFSQQTRDIMDQIMNYMKIQLKPGMEQLEMQLHPESLGTVHIQLTSKGGEVTAQFQVQNEAVKAAIESQITTLQESLREQGVKVEAVQVSVESHGFESNLWQGQKREENADTSSENSRRLLRRINLNEPGGAFDEEASEEEVLAAKVMEMNGNTVDYTV</sequence>
<dbReference type="OrthoDB" id="1780022at2"/>
<feature type="region of interest" description="Disordered" evidence="1">
    <location>
        <begin position="1"/>
        <end position="91"/>
    </location>
</feature>
<feature type="compositionally biased region" description="Basic and acidic residues" evidence="1">
    <location>
        <begin position="267"/>
        <end position="278"/>
    </location>
</feature>
<feature type="compositionally biased region" description="Basic and acidic residues" evidence="1">
    <location>
        <begin position="69"/>
        <end position="91"/>
    </location>
</feature>
<dbReference type="CDD" id="cd17470">
    <property type="entry name" value="T3SS_Flik_C"/>
    <property type="match status" value="1"/>
</dbReference>
<feature type="compositionally biased region" description="Polar residues" evidence="1">
    <location>
        <begin position="17"/>
        <end position="27"/>
    </location>
</feature>
<dbReference type="Pfam" id="PF02120">
    <property type="entry name" value="Flg_hook"/>
    <property type="match status" value="1"/>
</dbReference>
<feature type="compositionally biased region" description="Polar residues" evidence="1">
    <location>
        <begin position="251"/>
        <end position="266"/>
    </location>
</feature>
<feature type="region of interest" description="Disordered" evidence="1">
    <location>
        <begin position="248"/>
        <end position="288"/>
    </location>
</feature>
<dbReference type="AlphaFoldDB" id="A0A3A9AQJ3"/>
<protein>
    <recommendedName>
        <fullName evidence="2">Flagellar hook-length control protein-like C-terminal domain-containing protein</fullName>
    </recommendedName>
</protein>
<keyword evidence="4" id="KW-1185">Reference proteome</keyword>
<evidence type="ECO:0000259" key="2">
    <source>
        <dbReference type="Pfam" id="PF02120"/>
    </source>
</evidence>
<feature type="compositionally biased region" description="Polar residues" evidence="1">
    <location>
        <begin position="42"/>
        <end position="68"/>
    </location>
</feature>